<protein>
    <recommendedName>
        <fullName evidence="1">J domain-containing protein</fullName>
    </recommendedName>
</protein>
<dbReference type="Gene3D" id="1.10.287.110">
    <property type="entry name" value="DnaJ domain"/>
    <property type="match status" value="1"/>
</dbReference>
<reference evidence="2" key="1">
    <citation type="journal article" date="2020" name="Nature">
        <title>Giant virus diversity and host interactions through global metagenomics.</title>
        <authorList>
            <person name="Schulz F."/>
            <person name="Roux S."/>
            <person name="Paez-Espino D."/>
            <person name="Jungbluth S."/>
            <person name="Walsh D.A."/>
            <person name="Denef V.J."/>
            <person name="McMahon K.D."/>
            <person name="Konstantinidis K.T."/>
            <person name="Eloe-Fadrosh E.A."/>
            <person name="Kyrpides N.C."/>
            <person name="Woyke T."/>
        </authorList>
    </citation>
    <scope>NUCLEOTIDE SEQUENCE</scope>
    <source>
        <strain evidence="2">GVMAG-M-3300024301-20</strain>
    </source>
</reference>
<dbReference type="PANTHER" id="PTHR43948">
    <property type="entry name" value="DNAJ HOMOLOG SUBFAMILY B"/>
    <property type="match status" value="1"/>
</dbReference>
<accession>A0A6C0IS83</accession>
<evidence type="ECO:0000313" key="2">
    <source>
        <dbReference type="EMBL" id="QHT96081.1"/>
    </source>
</evidence>
<dbReference type="SUPFAM" id="SSF46565">
    <property type="entry name" value="Chaperone J-domain"/>
    <property type="match status" value="1"/>
</dbReference>
<sequence>MNMNNNNTIQDYLDVLELNYDELTKDKIKKQYYKLALKYHPDKNGNSIEANEKFKKINEAYLFFISEYNDVNDTNSCNNSNTNFDFVSLLSSKNTEFYINLLSSFISSIIKGNLNSTIVSIVKNIVISANNTLTKSVLTDLNTLDKYQLIEIYTLLSRYQDVFHIKQDTLEFVSLLIKDKYKNDEIIMLTPSVSDLLNDNLYKLNVNDTIYLVPLWHNELYFDAKNNNTNNTNINNTNNTNNKEIIVLCKPNLPNGISIDENNNLYCKLSINIHNELTNLLYNSPFVSLYIEEKEFFIPLHNLHIVSEQIYKIKNKGILIVNEENIYDDTCRGDIIVKILLV</sequence>
<dbReference type="InterPro" id="IPR036869">
    <property type="entry name" value="J_dom_sf"/>
</dbReference>
<dbReference type="AlphaFoldDB" id="A0A6C0IS83"/>
<dbReference type="CDD" id="cd06257">
    <property type="entry name" value="DnaJ"/>
    <property type="match status" value="1"/>
</dbReference>
<dbReference type="SMART" id="SM00271">
    <property type="entry name" value="DnaJ"/>
    <property type="match status" value="1"/>
</dbReference>
<dbReference type="PRINTS" id="PR00625">
    <property type="entry name" value="JDOMAIN"/>
</dbReference>
<dbReference type="PANTHER" id="PTHR43948:SF10">
    <property type="entry name" value="MRJ, ISOFORM E"/>
    <property type="match status" value="1"/>
</dbReference>
<feature type="domain" description="J" evidence="1">
    <location>
        <begin position="11"/>
        <end position="88"/>
    </location>
</feature>
<dbReference type="GO" id="GO:0051082">
    <property type="term" value="F:unfolded protein binding"/>
    <property type="evidence" value="ECO:0007669"/>
    <property type="project" value="TreeGrafter"/>
</dbReference>
<organism evidence="2">
    <name type="scientific">viral metagenome</name>
    <dbReference type="NCBI Taxonomy" id="1070528"/>
    <lineage>
        <taxon>unclassified sequences</taxon>
        <taxon>metagenomes</taxon>
        <taxon>organismal metagenomes</taxon>
    </lineage>
</organism>
<proteinExistence type="predicted"/>
<evidence type="ECO:0000259" key="1">
    <source>
        <dbReference type="PROSITE" id="PS50076"/>
    </source>
</evidence>
<name>A0A6C0IS83_9ZZZZ</name>
<dbReference type="Pfam" id="PF00226">
    <property type="entry name" value="DnaJ"/>
    <property type="match status" value="1"/>
</dbReference>
<dbReference type="GO" id="GO:0005737">
    <property type="term" value="C:cytoplasm"/>
    <property type="evidence" value="ECO:0007669"/>
    <property type="project" value="TreeGrafter"/>
</dbReference>
<dbReference type="PROSITE" id="PS50076">
    <property type="entry name" value="DNAJ_2"/>
    <property type="match status" value="1"/>
</dbReference>
<dbReference type="EMBL" id="MN740251">
    <property type="protein sequence ID" value="QHT96081.1"/>
    <property type="molecule type" value="Genomic_DNA"/>
</dbReference>
<dbReference type="GO" id="GO:0051087">
    <property type="term" value="F:protein-folding chaperone binding"/>
    <property type="evidence" value="ECO:0007669"/>
    <property type="project" value="TreeGrafter"/>
</dbReference>
<dbReference type="GO" id="GO:0005634">
    <property type="term" value="C:nucleus"/>
    <property type="evidence" value="ECO:0007669"/>
    <property type="project" value="TreeGrafter"/>
</dbReference>
<dbReference type="GO" id="GO:0044183">
    <property type="term" value="F:protein folding chaperone"/>
    <property type="evidence" value="ECO:0007669"/>
    <property type="project" value="TreeGrafter"/>
</dbReference>
<dbReference type="InterPro" id="IPR001623">
    <property type="entry name" value="DnaJ_domain"/>
</dbReference>